<gene>
    <name evidence="1" type="ORF">CTRU02_208073</name>
</gene>
<name>A0ACC3YVG3_COLTU</name>
<accession>A0ACC3YVG3</accession>
<sequence>MSATNVDRDDFLEYEVVEVGKYTAAQLAEIKAATQKEVAHAMQNEFDTKISEMKASHQKQMFQLIDEHAKKLQTTIEAALEDSQKLLTEQKETHEKELKAMRHEKIARHNGDLQKKMEVYMEKMRSEHKVSTSIAKQWHMTEVYGLKSFLKSQEDHIKRLEERLKVAEDAKKSLEAPFGAETAKKGSNSDK</sequence>
<evidence type="ECO:0000313" key="1">
    <source>
        <dbReference type="EMBL" id="KAL0935859.1"/>
    </source>
</evidence>
<comment type="caution">
    <text evidence="1">The sequence shown here is derived from an EMBL/GenBank/DDBJ whole genome shotgun (WGS) entry which is preliminary data.</text>
</comment>
<dbReference type="EMBL" id="VUJX02000005">
    <property type="protein sequence ID" value="KAL0935859.1"/>
    <property type="molecule type" value="Genomic_DNA"/>
</dbReference>
<dbReference type="Proteomes" id="UP000805649">
    <property type="component" value="Unassembled WGS sequence"/>
</dbReference>
<keyword evidence="2" id="KW-1185">Reference proteome</keyword>
<evidence type="ECO:0000313" key="2">
    <source>
        <dbReference type="Proteomes" id="UP000805649"/>
    </source>
</evidence>
<reference evidence="1 2" key="1">
    <citation type="journal article" date="2020" name="Phytopathology">
        <title>Genome Sequence Resources of Colletotrichum truncatum, C. plurivorum, C. musicola, and C. sojae: Four Species Pathogenic to Soybean (Glycine max).</title>
        <authorList>
            <person name="Rogerio F."/>
            <person name="Boufleur T.R."/>
            <person name="Ciampi-Guillardi M."/>
            <person name="Sukno S.A."/>
            <person name="Thon M.R."/>
            <person name="Massola Junior N.S."/>
            <person name="Baroncelli R."/>
        </authorList>
    </citation>
    <scope>NUCLEOTIDE SEQUENCE [LARGE SCALE GENOMIC DNA]</scope>
    <source>
        <strain evidence="1 2">CMES1059</strain>
    </source>
</reference>
<protein>
    <submittedName>
        <fullName evidence="1">Uncharacterized protein</fullName>
    </submittedName>
</protein>
<organism evidence="1 2">
    <name type="scientific">Colletotrichum truncatum</name>
    <name type="common">Anthracnose fungus</name>
    <name type="synonym">Colletotrichum capsici</name>
    <dbReference type="NCBI Taxonomy" id="5467"/>
    <lineage>
        <taxon>Eukaryota</taxon>
        <taxon>Fungi</taxon>
        <taxon>Dikarya</taxon>
        <taxon>Ascomycota</taxon>
        <taxon>Pezizomycotina</taxon>
        <taxon>Sordariomycetes</taxon>
        <taxon>Hypocreomycetidae</taxon>
        <taxon>Glomerellales</taxon>
        <taxon>Glomerellaceae</taxon>
        <taxon>Colletotrichum</taxon>
        <taxon>Colletotrichum truncatum species complex</taxon>
    </lineage>
</organism>
<proteinExistence type="predicted"/>